<evidence type="ECO:0000259" key="13">
    <source>
        <dbReference type="PROSITE" id="PS50929"/>
    </source>
</evidence>
<dbReference type="AlphaFoldDB" id="A0A2Z6E6B4"/>
<keyword evidence="6 14" id="KW-0067">ATP-binding</keyword>
<dbReference type="Proteomes" id="UP000270530">
    <property type="component" value="Chromosome"/>
</dbReference>
<evidence type="ECO:0000256" key="2">
    <source>
        <dbReference type="ARBA" id="ARBA00022448"/>
    </source>
</evidence>
<evidence type="ECO:0000256" key="3">
    <source>
        <dbReference type="ARBA" id="ARBA00022475"/>
    </source>
</evidence>
<dbReference type="PROSITE" id="PS50929">
    <property type="entry name" value="ABC_TM1F"/>
    <property type="match status" value="1"/>
</dbReference>
<name>A0A2Z6E6B4_9GAMM</name>
<evidence type="ECO:0000256" key="6">
    <source>
        <dbReference type="ARBA" id="ARBA00022840"/>
    </source>
</evidence>
<keyword evidence="8 11" id="KW-1133">Transmembrane helix</keyword>
<evidence type="ECO:0000313" key="15">
    <source>
        <dbReference type="Proteomes" id="UP000270530"/>
    </source>
</evidence>
<organism evidence="14 15">
    <name type="scientific">Aerosticca soli</name>
    <dbReference type="NCBI Taxonomy" id="2010829"/>
    <lineage>
        <taxon>Bacteria</taxon>
        <taxon>Pseudomonadati</taxon>
        <taxon>Pseudomonadota</taxon>
        <taxon>Gammaproteobacteria</taxon>
        <taxon>Lysobacterales</taxon>
        <taxon>Rhodanobacteraceae</taxon>
        <taxon>Aerosticca</taxon>
    </lineage>
</organism>
<dbReference type="CDD" id="cd18552">
    <property type="entry name" value="ABC_6TM_MsbA_like"/>
    <property type="match status" value="1"/>
</dbReference>
<keyword evidence="9" id="KW-0445">Lipid transport</keyword>
<proteinExistence type="predicted"/>
<dbReference type="GO" id="GO:0015421">
    <property type="term" value="F:ABC-type oligopeptide transporter activity"/>
    <property type="evidence" value="ECO:0007669"/>
    <property type="project" value="TreeGrafter"/>
</dbReference>
<keyword evidence="7" id="KW-1278">Translocase</keyword>
<dbReference type="Pfam" id="PF00664">
    <property type="entry name" value="ABC_membrane"/>
    <property type="match status" value="1"/>
</dbReference>
<dbReference type="InterPro" id="IPR039421">
    <property type="entry name" value="Type_1_exporter"/>
</dbReference>
<dbReference type="SMART" id="SM00382">
    <property type="entry name" value="AAA"/>
    <property type="match status" value="1"/>
</dbReference>
<evidence type="ECO:0000256" key="7">
    <source>
        <dbReference type="ARBA" id="ARBA00022967"/>
    </source>
</evidence>
<keyword evidence="3" id="KW-1003">Cell membrane</keyword>
<gene>
    <name evidence="14" type="ORF">ALSL_1900</name>
</gene>
<accession>A0A2Z6E6B4</accession>
<dbReference type="Gene3D" id="1.20.1560.10">
    <property type="entry name" value="ABC transporter type 1, transmembrane domain"/>
    <property type="match status" value="1"/>
</dbReference>
<dbReference type="InterPro" id="IPR027417">
    <property type="entry name" value="P-loop_NTPase"/>
</dbReference>
<feature type="domain" description="ABC transmembrane type-1" evidence="13">
    <location>
        <begin position="32"/>
        <end position="314"/>
    </location>
</feature>
<feature type="transmembrane region" description="Helical" evidence="11">
    <location>
        <begin position="68"/>
        <end position="88"/>
    </location>
</feature>
<reference evidence="15" key="1">
    <citation type="submission" date="2018-04" db="EMBL/GenBank/DDBJ databases">
        <authorList>
            <person name="Watanabe M."/>
            <person name="Kojima H."/>
        </authorList>
    </citation>
    <scope>NUCLEOTIDE SEQUENCE [LARGE SCALE GENOMIC DNA]</scope>
    <source>
        <strain evidence="15">Dysh456</strain>
    </source>
</reference>
<dbReference type="SUPFAM" id="SSF52540">
    <property type="entry name" value="P-loop containing nucleoside triphosphate hydrolases"/>
    <property type="match status" value="1"/>
</dbReference>
<dbReference type="PANTHER" id="PTHR43394:SF1">
    <property type="entry name" value="ATP-BINDING CASSETTE SUB-FAMILY B MEMBER 10, MITOCHONDRIAL"/>
    <property type="match status" value="1"/>
</dbReference>
<dbReference type="FunFam" id="3.40.50.300:FF:000221">
    <property type="entry name" value="Multidrug ABC transporter ATP-binding protein"/>
    <property type="match status" value="1"/>
</dbReference>
<feature type="domain" description="ABC transporter" evidence="12">
    <location>
        <begin position="346"/>
        <end position="582"/>
    </location>
</feature>
<dbReference type="Pfam" id="PF00005">
    <property type="entry name" value="ABC_tran"/>
    <property type="match status" value="1"/>
</dbReference>
<dbReference type="InterPro" id="IPR017871">
    <property type="entry name" value="ABC_transporter-like_CS"/>
</dbReference>
<feature type="transmembrane region" description="Helical" evidence="11">
    <location>
        <begin position="27"/>
        <end position="48"/>
    </location>
</feature>
<feature type="transmembrane region" description="Helical" evidence="11">
    <location>
        <begin position="170"/>
        <end position="189"/>
    </location>
</feature>
<protein>
    <submittedName>
        <fullName evidence="14">Lipid A export ATP-binding/permease protein MsbA</fullName>
    </submittedName>
</protein>
<evidence type="ECO:0000256" key="11">
    <source>
        <dbReference type="SAM" id="Phobius"/>
    </source>
</evidence>
<dbReference type="PROSITE" id="PS00211">
    <property type="entry name" value="ABC_TRANSPORTER_1"/>
    <property type="match status" value="1"/>
</dbReference>
<dbReference type="OrthoDB" id="9806127at2"/>
<comment type="subcellular location">
    <subcellularLocation>
        <location evidence="1">Cell membrane</location>
        <topology evidence="1">Multi-pass membrane protein</topology>
    </subcellularLocation>
</comment>
<feature type="transmembrane region" description="Helical" evidence="11">
    <location>
        <begin position="252"/>
        <end position="273"/>
    </location>
</feature>
<evidence type="ECO:0000256" key="9">
    <source>
        <dbReference type="ARBA" id="ARBA00023055"/>
    </source>
</evidence>
<keyword evidence="4 11" id="KW-0812">Transmembrane</keyword>
<evidence type="ECO:0000259" key="12">
    <source>
        <dbReference type="PROSITE" id="PS50893"/>
    </source>
</evidence>
<keyword evidence="15" id="KW-1185">Reference proteome</keyword>
<reference evidence="15" key="2">
    <citation type="submission" date="2018-06" db="EMBL/GenBank/DDBJ databases">
        <title>Genome sequence of Rhodanobacteraceae bacterium strain Dysh456.</title>
        <authorList>
            <person name="Fukui M."/>
        </authorList>
    </citation>
    <scope>NUCLEOTIDE SEQUENCE [LARGE SCALE GENOMIC DNA]</scope>
    <source>
        <strain evidence="15">Dysh456</strain>
    </source>
</reference>
<keyword evidence="5" id="KW-0547">Nucleotide-binding</keyword>
<dbReference type="PROSITE" id="PS50893">
    <property type="entry name" value="ABC_TRANSPORTER_2"/>
    <property type="match status" value="1"/>
</dbReference>
<dbReference type="InterPro" id="IPR003593">
    <property type="entry name" value="AAA+_ATPase"/>
</dbReference>
<evidence type="ECO:0000256" key="5">
    <source>
        <dbReference type="ARBA" id="ARBA00022741"/>
    </source>
</evidence>
<dbReference type="NCBIfam" id="TIGR02203">
    <property type="entry name" value="MsbA_lipidA"/>
    <property type="match status" value="1"/>
</dbReference>
<evidence type="ECO:0000256" key="10">
    <source>
        <dbReference type="ARBA" id="ARBA00023136"/>
    </source>
</evidence>
<keyword evidence="2" id="KW-0813">Transport</keyword>
<evidence type="ECO:0000313" key="14">
    <source>
        <dbReference type="EMBL" id="BBD80547.1"/>
    </source>
</evidence>
<evidence type="ECO:0000256" key="1">
    <source>
        <dbReference type="ARBA" id="ARBA00004651"/>
    </source>
</evidence>
<dbReference type="RefSeq" id="WP_126538623.1">
    <property type="nucleotide sequence ID" value="NZ_AP018560.1"/>
</dbReference>
<dbReference type="PANTHER" id="PTHR43394">
    <property type="entry name" value="ATP-DEPENDENT PERMEASE MDL1, MITOCHONDRIAL"/>
    <property type="match status" value="1"/>
</dbReference>
<dbReference type="InterPro" id="IPR003439">
    <property type="entry name" value="ABC_transporter-like_ATP-bd"/>
</dbReference>
<dbReference type="Gene3D" id="3.40.50.300">
    <property type="entry name" value="P-loop containing nucleotide triphosphate hydrolases"/>
    <property type="match status" value="1"/>
</dbReference>
<dbReference type="GO" id="GO:0016887">
    <property type="term" value="F:ATP hydrolysis activity"/>
    <property type="evidence" value="ECO:0007669"/>
    <property type="project" value="InterPro"/>
</dbReference>
<dbReference type="GO" id="GO:0005886">
    <property type="term" value="C:plasma membrane"/>
    <property type="evidence" value="ECO:0007669"/>
    <property type="project" value="UniProtKB-SubCell"/>
</dbReference>
<dbReference type="InterPro" id="IPR011917">
    <property type="entry name" value="ABC_transpr_lipidA"/>
</dbReference>
<dbReference type="GO" id="GO:0005524">
    <property type="term" value="F:ATP binding"/>
    <property type="evidence" value="ECO:0007669"/>
    <property type="project" value="UniProtKB-KW"/>
</dbReference>
<dbReference type="KEGG" id="rbd:ALSL_1900"/>
<dbReference type="GO" id="GO:0034040">
    <property type="term" value="F:ATPase-coupled lipid transmembrane transporter activity"/>
    <property type="evidence" value="ECO:0007669"/>
    <property type="project" value="InterPro"/>
</dbReference>
<sequence>MSAAKRKLDWTQTWRVYRRLLGYLAPYRWVGVGTVVGLILDALGLTVFVQLIKPMIDGLFVEKDPQTIFWLPIVILIVAAVRGVASYVSDYGMGLLGRGVVKDIRKDVFASYLRLPVAHFVQEASGQQISRITYTADQVAKASTSAFKSMLQDSLLAVGMVGTMLYNSPYLALALLLMVPSMVGVVTWISRRYRRMSRRVQDTMGSVAEAVREVVDGHREVRIFGAQQLEQRRFDEVAERTAKFNLKISSTAALSSALVQTTAALALAGIVWLATRPWEIERMTAGTFTAVMFAMTGLMTPLKRLTNVQGDIQRGVAAAEELFEVIDLPPEPAGGKPIAGRCRGDIRFEGVSLAYTGATMRALHDIDLHCAPGTVTALVGRSGSGKTSLVSLLPRFVEPSEGRILLDGEDYLDFELASLRRQIAWVGQHVMLFDGTVAENIAYGELAGASEADIIAAAEAANAMEFIAQLPQGIHTLIGEGGKRLSGGQRQRIAIARAILKNAPILILDEATSALDTHSERLIQQALRTLMRNRTTLVVAHRLSTIEGADQIVVLERGRIVERGTHAELLALGGHYATLHRLQFHDRPAD</sequence>
<dbReference type="EMBL" id="AP018560">
    <property type="protein sequence ID" value="BBD80547.1"/>
    <property type="molecule type" value="Genomic_DNA"/>
</dbReference>
<dbReference type="InterPro" id="IPR011527">
    <property type="entry name" value="ABC1_TM_dom"/>
</dbReference>
<dbReference type="InterPro" id="IPR036640">
    <property type="entry name" value="ABC1_TM_sf"/>
</dbReference>
<evidence type="ECO:0000256" key="4">
    <source>
        <dbReference type="ARBA" id="ARBA00022692"/>
    </source>
</evidence>
<dbReference type="SUPFAM" id="SSF90123">
    <property type="entry name" value="ABC transporter transmembrane region"/>
    <property type="match status" value="1"/>
</dbReference>
<keyword evidence="10 11" id="KW-0472">Membrane</keyword>
<evidence type="ECO:0000256" key="8">
    <source>
        <dbReference type="ARBA" id="ARBA00022989"/>
    </source>
</evidence>